<feature type="transmembrane region" description="Helical" evidence="12">
    <location>
        <begin position="510"/>
        <end position="532"/>
    </location>
</feature>
<reference evidence="17" key="1">
    <citation type="submission" date="2012-12" db="EMBL/GenBank/DDBJ databases">
        <authorList>
            <person name="Hellsten U."/>
            <person name="Grimwood J."/>
            <person name="Chapman J.A."/>
            <person name="Shapiro H."/>
            <person name="Aerts A."/>
            <person name="Otillar R.P."/>
            <person name="Terry A.Y."/>
            <person name="Boore J.L."/>
            <person name="Simakov O."/>
            <person name="Marletaz F."/>
            <person name="Cho S.-J."/>
            <person name="Edsinger-Gonzales E."/>
            <person name="Havlak P."/>
            <person name="Kuo D.-H."/>
            <person name="Larsson T."/>
            <person name="Lv J."/>
            <person name="Arendt D."/>
            <person name="Savage R."/>
            <person name="Osoegawa K."/>
            <person name="de Jong P."/>
            <person name="Lindberg D.R."/>
            <person name="Seaver E.C."/>
            <person name="Weisblat D.A."/>
            <person name="Putnam N.H."/>
            <person name="Grigoriev I.V."/>
            <person name="Rokhsar D.S."/>
        </authorList>
    </citation>
    <scope>NUCLEOTIDE SEQUENCE</scope>
    <source>
        <strain evidence="17">I ESC-2004</strain>
    </source>
</reference>
<feature type="chain" id="PRO_5008786961" description="Gamma-aminobutyric acid type B receptor subunit 2" evidence="13">
    <location>
        <begin position="17"/>
        <end position="702"/>
    </location>
</feature>
<keyword evidence="3 12" id="KW-0812">Transmembrane</keyword>
<dbReference type="PANTHER" id="PTHR10519">
    <property type="entry name" value="GABA-B RECEPTOR"/>
    <property type="match status" value="1"/>
</dbReference>
<dbReference type="InterPro" id="IPR001828">
    <property type="entry name" value="ANF_lig-bd_rcpt"/>
</dbReference>
<dbReference type="EMBL" id="KB310136">
    <property type="protein sequence ID" value="ELT92412.1"/>
    <property type="molecule type" value="Genomic_DNA"/>
</dbReference>
<protein>
    <recommendedName>
        <fullName evidence="11">Gamma-aminobutyric acid type B receptor subunit 2</fullName>
    </recommendedName>
</protein>
<dbReference type="HOGENOM" id="CLU_005240_2_0_1"/>
<dbReference type="AlphaFoldDB" id="R7TG04"/>
<sequence>MLLGCCIVVLIRSCLAVNLTISGLFPTTSVSSKGTHIHQFCQLSVEGVNQNKELLPGYNVNLLNGDSAVRPGIDAMYKHLYEPPTKLMIVGPSCSSVSQPVAEAAVLWNLTVVSYSATSPALSDRERYPRFFRTVAPDTCVIPARRAMMEYYGWNKIGTIHETYEIFTAVTDEINQMMSEQNWTIITTEVMTNKPADQIANLIKADARIIMAGFYINPGLLLMCEAYKQGLYGDHIVWFFMNWVDTDWVNKAEEVTSCTKEQLLEVLQGNFFTGPTFVNEQNTRGIAGITTKEFDDMYYAHFNNTMPFGSTYRMPAYDSVWAVALALNKTLTKLIESGSSKRLEDFQYSDIEMADMITESMKEVEFEGLEGYVKFDESGGVTPNVAIEQQRGDERIIVGWYYPATDTLEWVDGGPEWPGGKVPSDSSIIVIDQMFVSDKLYAALCLFASLGILQCVGFLIFNVIFRTRRVIKMSSPNINNIVLLGCVLCYSTVFFADVENSRLSGEGSCVIRLCTFVIGFSTAFGALFSKTWRVHTILTTSAKNLKKNVRFRHLVMMVLTLVCVDSLIIIIWQTVDGYTVEQRNLTATEIPDTDTIIIPQINNCSSSYGLYFTGALYVVQGLVMAFGAFLSWETRKVQVDALNDSKLIAMCIYNVALLSCLGAAINFVLDGDVNSSYGFVSGIIISGTLITSTIVFVPKVRF</sequence>
<dbReference type="FunFam" id="3.40.50.2300:FF:000063">
    <property type="entry name" value="Gamma-aminobutyric acid type B receptor subunit"/>
    <property type="match status" value="1"/>
</dbReference>
<keyword evidence="10" id="KW-0807">Transducer</keyword>
<evidence type="ECO:0000256" key="2">
    <source>
        <dbReference type="ARBA" id="ARBA00022475"/>
    </source>
</evidence>
<dbReference type="Proteomes" id="UP000014760">
    <property type="component" value="Unassembled WGS sequence"/>
</dbReference>
<keyword evidence="6" id="KW-0297">G-protein coupled receptor</keyword>
<evidence type="ECO:0000256" key="6">
    <source>
        <dbReference type="ARBA" id="ARBA00023040"/>
    </source>
</evidence>
<evidence type="ECO:0000313" key="17">
    <source>
        <dbReference type="Proteomes" id="UP000014760"/>
    </source>
</evidence>
<dbReference type="PRINTS" id="PR01177">
    <property type="entry name" value="GABAB1RECPTR"/>
</dbReference>
<dbReference type="SUPFAM" id="SSF53822">
    <property type="entry name" value="Periplasmic binding protein-like I"/>
    <property type="match status" value="1"/>
</dbReference>
<dbReference type="CDD" id="cd06366">
    <property type="entry name" value="PBP1_GABAb_receptor"/>
    <property type="match status" value="1"/>
</dbReference>
<evidence type="ECO:0000256" key="1">
    <source>
        <dbReference type="ARBA" id="ARBA00004651"/>
    </source>
</evidence>
<dbReference type="PRINTS" id="PR01176">
    <property type="entry name" value="GABABRECEPTR"/>
</dbReference>
<evidence type="ECO:0000256" key="7">
    <source>
        <dbReference type="ARBA" id="ARBA00023136"/>
    </source>
</evidence>
<keyword evidence="4 13" id="KW-0732">Signal</keyword>
<feature type="signal peptide" evidence="13">
    <location>
        <begin position="1"/>
        <end position="16"/>
    </location>
</feature>
<dbReference type="InterPro" id="IPR017978">
    <property type="entry name" value="GPCR_3_C"/>
</dbReference>
<reference evidence="15 17" key="2">
    <citation type="journal article" date="2013" name="Nature">
        <title>Insights into bilaterian evolution from three spiralian genomes.</title>
        <authorList>
            <person name="Simakov O."/>
            <person name="Marletaz F."/>
            <person name="Cho S.J."/>
            <person name="Edsinger-Gonzales E."/>
            <person name="Havlak P."/>
            <person name="Hellsten U."/>
            <person name="Kuo D.H."/>
            <person name="Larsson T."/>
            <person name="Lv J."/>
            <person name="Arendt D."/>
            <person name="Savage R."/>
            <person name="Osoegawa K."/>
            <person name="de Jong P."/>
            <person name="Grimwood J."/>
            <person name="Chapman J.A."/>
            <person name="Shapiro H."/>
            <person name="Aerts A."/>
            <person name="Otillar R.P."/>
            <person name="Terry A.Y."/>
            <person name="Boore J.L."/>
            <person name="Grigoriev I.V."/>
            <person name="Lindberg D.R."/>
            <person name="Seaver E.C."/>
            <person name="Weisblat D.A."/>
            <person name="Putnam N.H."/>
            <person name="Rokhsar D.S."/>
        </authorList>
    </citation>
    <scope>NUCLEOTIDE SEQUENCE</scope>
    <source>
        <strain evidence="15 17">I ESC-2004</strain>
    </source>
</reference>
<name>R7TG04_CAPTE</name>
<comment type="subcellular location">
    <subcellularLocation>
        <location evidence="1">Cell membrane</location>
        <topology evidence="1">Multi-pass membrane protein</topology>
    </subcellularLocation>
</comment>
<feature type="transmembrane region" description="Helical" evidence="12">
    <location>
        <begin position="651"/>
        <end position="669"/>
    </location>
</feature>
<dbReference type="STRING" id="283909.R7TG04"/>
<dbReference type="Pfam" id="PF01094">
    <property type="entry name" value="ANF_receptor"/>
    <property type="match status" value="1"/>
</dbReference>
<dbReference type="Pfam" id="PF00003">
    <property type="entry name" value="7tm_3"/>
    <property type="match status" value="1"/>
</dbReference>
<dbReference type="EMBL" id="AMQN01013332">
    <property type="status" value="NOT_ANNOTATED_CDS"/>
    <property type="molecule type" value="Genomic_DNA"/>
</dbReference>
<dbReference type="EMBL" id="AMQN01013336">
    <property type="status" value="NOT_ANNOTATED_CDS"/>
    <property type="molecule type" value="Genomic_DNA"/>
</dbReference>
<dbReference type="OMA" id="QHERCES"/>
<dbReference type="OrthoDB" id="10056676at2759"/>
<keyword evidence="2" id="KW-1003">Cell membrane</keyword>
<dbReference type="GO" id="GO:0038039">
    <property type="term" value="C:G protein-coupled receptor heterodimeric complex"/>
    <property type="evidence" value="ECO:0007669"/>
    <property type="project" value="TreeGrafter"/>
</dbReference>
<dbReference type="CDD" id="cd15047">
    <property type="entry name" value="7tmC_GABA-B-like"/>
    <property type="match status" value="1"/>
</dbReference>
<feature type="domain" description="G-protein coupled receptors family 3 profile" evidence="14">
    <location>
        <begin position="440"/>
        <end position="702"/>
    </location>
</feature>
<evidence type="ECO:0000256" key="9">
    <source>
        <dbReference type="ARBA" id="ARBA00023180"/>
    </source>
</evidence>
<dbReference type="EMBL" id="AMQN01013337">
    <property type="status" value="NOT_ANNOTATED_CDS"/>
    <property type="molecule type" value="Genomic_DNA"/>
</dbReference>
<dbReference type="InterPro" id="IPR028082">
    <property type="entry name" value="Peripla_BP_I"/>
</dbReference>
<feature type="transmembrane region" description="Helical" evidence="12">
    <location>
        <begin position="608"/>
        <end position="630"/>
    </location>
</feature>
<evidence type="ECO:0000256" key="13">
    <source>
        <dbReference type="SAM" id="SignalP"/>
    </source>
</evidence>
<evidence type="ECO:0000256" key="5">
    <source>
        <dbReference type="ARBA" id="ARBA00022989"/>
    </source>
</evidence>
<gene>
    <name evidence="15" type="ORF">CAPTEDRAFT_123994</name>
</gene>
<feature type="transmembrane region" description="Helical" evidence="12">
    <location>
        <begin position="440"/>
        <end position="465"/>
    </location>
</feature>
<evidence type="ECO:0000313" key="15">
    <source>
        <dbReference type="EMBL" id="ELT92412.1"/>
    </source>
</evidence>
<dbReference type="GO" id="GO:0004965">
    <property type="term" value="F:G protein-coupled GABA receptor activity"/>
    <property type="evidence" value="ECO:0007669"/>
    <property type="project" value="InterPro"/>
</dbReference>
<feature type="transmembrane region" description="Helical" evidence="12">
    <location>
        <begin position="675"/>
        <end position="697"/>
    </location>
</feature>
<feature type="transmembrane region" description="Helical" evidence="12">
    <location>
        <begin position="553"/>
        <end position="575"/>
    </location>
</feature>
<reference evidence="16" key="3">
    <citation type="submission" date="2015-06" db="UniProtKB">
        <authorList>
            <consortium name="EnsemblMetazoa"/>
        </authorList>
    </citation>
    <scope>IDENTIFICATION</scope>
</reference>
<evidence type="ECO:0000256" key="12">
    <source>
        <dbReference type="SAM" id="Phobius"/>
    </source>
</evidence>
<keyword evidence="9" id="KW-0325">Glycoprotein</keyword>
<dbReference type="PROSITE" id="PS50259">
    <property type="entry name" value="G_PROTEIN_RECEP_F3_4"/>
    <property type="match status" value="1"/>
</dbReference>
<evidence type="ECO:0000256" key="11">
    <source>
        <dbReference type="ARBA" id="ARBA00073785"/>
    </source>
</evidence>
<dbReference type="GO" id="GO:0007214">
    <property type="term" value="P:gamma-aminobutyric acid signaling pathway"/>
    <property type="evidence" value="ECO:0007669"/>
    <property type="project" value="TreeGrafter"/>
</dbReference>
<dbReference type="EMBL" id="AMQN01013334">
    <property type="status" value="NOT_ANNOTATED_CDS"/>
    <property type="molecule type" value="Genomic_DNA"/>
</dbReference>
<keyword evidence="17" id="KW-1185">Reference proteome</keyword>
<evidence type="ECO:0000256" key="8">
    <source>
        <dbReference type="ARBA" id="ARBA00023170"/>
    </source>
</evidence>
<organism evidence="15">
    <name type="scientific">Capitella teleta</name>
    <name type="common">Polychaete worm</name>
    <dbReference type="NCBI Taxonomy" id="283909"/>
    <lineage>
        <taxon>Eukaryota</taxon>
        <taxon>Metazoa</taxon>
        <taxon>Spiralia</taxon>
        <taxon>Lophotrochozoa</taxon>
        <taxon>Annelida</taxon>
        <taxon>Polychaeta</taxon>
        <taxon>Sedentaria</taxon>
        <taxon>Scolecida</taxon>
        <taxon>Capitellidae</taxon>
        <taxon>Capitella</taxon>
    </lineage>
</organism>
<dbReference type="Gene3D" id="3.40.50.2300">
    <property type="match status" value="2"/>
</dbReference>
<evidence type="ECO:0000313" key="16">
    <source>
        <dbReference type="EnsemblMetazoa" id="CapteP123994"/>
    </source>
</evidence>
<evidence type="ECO:0000256" key="4">
    <source>
        <dbReference type="ARBA" id="ARBA00022729"/>
    </source>
</evidence>
<feature type="transmembrane region" description="Helical" evidence="12">
    <location>
        <begin position="477"/>
        <end position="498"/>
    </location>
</feature>
<dbReference type="EMBL" id="AMQN01013333">
    <property type="status" value="NOT_ANNOTATED_CDS"/>
    <property type="molecule type" value="Genomic_DNA"/>
</dbReference>
<keyword evidence="8" id="KW-0675">Receptor</keyword>
<dbReference type="EnsemblMetazoa" id="CapteT123994">
    <property type="protein sequence ID" value="CapteP123994"/>
    <property type="gene ID" value="CapteG123994"/>
</dbReference>
<dbReference type="EMBL" id="AMQN01013335">
    <property type="status" value="NOT_ANNOTATED_CDS"/>
    <property type="molecule type" value="Genomic_DNA"/>
</dbReference>
<dbReference type="InterPro" id="IPR002455">
    <property type="entry name" value="GPCR3_GABA-B"/>
</dbReference>
<keyword evidence="7 12" id="KW-0472">Membrane</keyword>
<accession>R7TG04</accession>
<proteinExistence type="predicted"/>
<dbReference type="PANTHER" id="PTHR10519:SF78">
    <property type="entry name" value="G-PROTEIN COUPLED RECEPTORS FAMILY 3 PROFILE DOMAIN-CONTAINING PROTEIN"/>
    <property type="match status" value="1"/>
</dbReference>
<evidence type="ECO:0000256" key="3">
    <source>
        <dbReference type="ARBA" id="ARBA00022692"/>
    </source>
</evidence>
<evidence type="ECO:0000256" key="10">
    <source>
        <dbReference type="ARBA" id="ARBA00023224"/>
    </source>
</evidence>
<keyword evidence="5 12" id="KW-1133">Transmembrane helix</keyword>
<evidence type="ECO:0000259" key="14">
    <source>
        <dbReference type="PROSITE" id="PS50259"/>
    </source>
</evidence>